<accession>M4C5G6</accession>
<dbReference type="Proteomes" id="UP000011713">
    <property type="component" value="Unassembled WGS sequence"/>
</dbReference>
<dbReference type="EnsemblProtists" id="HpaT814341">
    <property type="protein sequence ID" value="HpaP814341"/>
    <property type="gene ID" value="HpaG814341"/>
</dbReference>
<dbReference type="InParanoid" id="M4C5G6"/>
<reference evidence="2" key="1">
    <citation type="journal article" date="2010" name="Science">
        <title>Signatures of adaptation to obligate biotrophy in the Hyaloperonospora arabidopsidis genome.</title>
        <authorList>
            <person name="Baxter L."/>
            <person name="Tripathy S."/>
            <person name="Ishaque N."/>
            <person name="Boot N."/>
            <person name="Cabral A."/>
            <person name="Kemen E."/>
            <person name="Thines M."/>
            <person name="Ah-Fong A."/>
            <person name="Anderson R."/>
            <person name="Badejoko W."/>
            <person name="Bittner-Eddy P."/>
            <person name="Boore J.L."/>
            <person name="Chibucos M.C."/>
            <person name="Coates M."/>
            <person name="Dehal P."/>
            <person name="Delehaunty K."/>
            <person name="Dong S."/>
            <person name="Downton P."/>
            <person name="Dumas B."/>
            <person name="Fabro G."/>
            <person name="Fronick C."/>
            <person name="Fuerstenberg S.I."/>
            <person name="Fulton L."/>
            <person name="Gaulin E."/>
            <person name="Govers F."/>
            <person name="Hughes L."/>
            <person name="Humphray S."/>
            <person name="Jiang R.H."/>
            <person name="Judelson H."/>
            <person name="Kamoun S."/>
            <person name="Kyung K."/>
            <person name="Meijer H."/>
            <person name="Minx P."/>
            <person name="Morris P."/>
            <person name="Nelson J."/>
            <person name="Phuntumart V."/>
            <person name="Qutob D."/>
            <person name="Rehmany A."/>
            <person name="Rougon-Cardoso A."/>
            <person name="Ryden P."/>
            <person name="Torto-Alalibo T."/>
            <person name="Studholme D."/>
            <person name="Wang Y."/>
            <person name="Win J."/>
            <person name="Wood J."/>
            <person name="Clifton S.W."/>
            <person name="Rogers J."/>
            <person name="Van den Ackerveken G."/>
            <person name="Jones J.D."/>
            <person name="McDowell J.M."/>
            <person name="Beynon J."/>
            <person name="Tyler B.M."/>
        </authorList>
    </citation>
    <scope>NUCLEOTIDE SEQUENCE [LARGE SCALE GENOMIC DNA]</scope>
    <source>
        <strain evidence="2">Emoy2</strain>
    </source>
</reference>
<reference evidence="1" key="2">
    <citation type="submission" date="2015-06" db="UniProtKB">
        <authorList>
            <consortium name="EnsemblProtists"/>
        </authorList>
    </citation>
    <scope>IDENTIFICATION</scope>
    <source>
        <strain evidence="1">Emoy2</strain>
    </source>
</reference>
<dbReference type="AlphaFoldDB" id="M4C5G6"/>
<dbReference type="VEuPathDB" id="FungiDB:HpaG814342"/>
<evidence type="ECO:0000313" key="2">
    <source>
        <dbReference type="Proteomes" id="UP000011713"/>
    </source>
</evidence>
<keyword evidence="2" id="KW-1185">Reference proteome</keyword>
<organism evidence="1 2">
    <name type="scientific">Hyaloperonospora arabidopsidis (strain Emoy2)</name>
    <name type="common">Downy mildew agent</name>
    <name type="synonym">Peronospora arabidopsidis</name>
    <dbReference type="NCBI Taxonomy" id="559515"/>
    <lineage>
        <taxon>Eukaryota</taxon>
        <taxon>Sar</taxon>
        <taxon>Stramenopiles</taxon>
        <taxon>Oomycota</taxon>
        <taxon>Peronosporomycetes</taxon>
        <taxon>Peronosporales</taxon>
        <taxon>Peronosporaceae</taxon>
        <taxon>Hyaloperonospora</taxon>
    </lineage>
</organism>
<evidence type="ECO:0000313" key="1">
    <source>
        <dbReference type="EnsemblProtists" id="HpaP814341"/>
    </source>
</evidence>
<dbReference type="EnsemblProtists" id="HpaT814342">
    <property type="protein sequence ID" value="HpaP814342"/>
    <property type="gene ID" value="HpaG814342"/>
</dbReference>
<dbReference type="HOGENOM" id="CLU_2710131_0_0_1"/>
<sequence>MPTYAHPLTYFQLLCPPTPIHCAGLRRYHQTNQSAQGEILCGCAGGPVRRGQPFLVIPHRGQPFWVFPPLVSD</sequence>
<protein>
    <submittedName>
        <fullName evidence="1">Uncharacterized protein</fullName>
    </submittedName>
</protein>
<dbReference type="EMBL" id="JH598350">
    <property type="status" value="NOT_ANNOTATED_CDS"/>
    <property type="molecule type" value="Genomic_DNA"/>
</dbReference>
<proteinExistence type="predicted"/>
<name>M4C5G6_HYAAE</name>